<evidence type="ECO:0000313" key="3">
    <source>
        <dbReference type="Proteomes" id="UP000619761"/>
    </source>
</evidence>
<dbReference type="Proteomes" id="UP000619761">
    <property type="component" value="Unassembled WGS sequence"/>
</dbReference>
<evidence type="ECO:0008006" key="4">
    <source>
        <dbReference type="Google" id="ProtNLM"/>
    </source>
</evidence>
<reference evidence="3" key="1">
    <citation type="journal article" date="2019" name="Int. J. Syst. Evol. Microbiol.">
        <title>The Global Catalogue of Microorganisms (GCM) 10K type strain sequencing project: providing services to taxonomists for standard genome sequencing and annotation.</title>
        <authorList>
            <consortium name="The Broad Institute Genomics Platform"/>
            <consortium name="The Broad Institute Genome Sequencing Center for Infectious Disease"/>
            <person name="Wu L."/>
            <person name="Ma J."/>
        </authorList>
    </citation>
    <scope>NUCLEOTIDE SEQUENCE [LARGE SCALE GENOMIC DNA]</scope>
    <source>
        <strain evidence="3">KCTC 32239</strain>
    </source>
</reference>
<keyword evidence="1" id="KW-0812">Transmembrane</keyword>
<keyword evidence="1" id="KW-1133">Transmembrane helix</keyword>
<organism evidence="2 3">
    <name type="scientific">Cellvibrio zantedeschiae</name>
    <dbReference type="NCBI Taxonomy" id="1237077"/>
    <lineage>
        <taxon>Bacteria</taxon>
        <taxon>Pseudomonadati</taxon>
        <taxon>Pseudomonadota</taxon>
        <taxon>Gammaproteobacteria</taxon>
        <taxon>Cellvibrionales</taxon>
        <taxon>Cellvibrionaceae</taxon>
        <taxon>Cellvibrio</taxon>
    </lineage>
</organism>
<protein>
    <recommendedName>
        <fullName evidence="4">Flagellar protein</fullName>
    </recommendedName>
</protein>
<dbReference type="RefSeq" id="WP_189420481.1">
    <property type="nucleotide sequence ID" value="NZ_BMYZ01000003.1"/>
</dbReference>
<evidence type="ECO:0000313" key="2">
    <source>
        <dbReference type="EMBL" id="GGY84870.1"/>
    </source>
</evidence>
<accession>A0ABQ3B8J1</accession>
<comment type="caution">
    <text evidence="2">The sequence shown here is derived from an EMBL/GenBank/DDBJ whole genome shotgun (WGS) entry which is preliminary data.</text>
</comment>
<feature type="transmembrane region" description="Helical" evidence="1">
    <location>
        <begin position="6"/>
        <end position="25"/>
    </location>
</feature>
<sequence>MDYFVRIMISLTALLAGAFCLLYFLRPWLNKHLKITNQSIAIVEQKVIPKAGIASLLSISGRKYLVVSNANAIAISIVDDVNQLPTLTPENKNV</sequence>
<evidence type="ECO:0000256" key="1">
    <source>
        <dbReference type="SAM" id="Phobius"/>
    </source>
</evidence>
<keyword evidence="1" id="KW-0472">Membrane</keyword>
<keyword evidence="3" id="KW-1185">Reference proteome</keyword>
<proteinExistence type="predicted"/>
<name>A0ABQ3B8J1_9GAMM</name>
<gene>
    <name evidence="2" type="ORF">GCM10011613_32410</name>
</gene>
<dbReference type="EMBL" id="BMYZ01000003">
    <property type="protein sequence ID" value="GGY84870.1"/>
    <property type="molecule type" value="Genomic_DNA"/>
</dbReference>